<dbReference type="Proteomes" id="UP000017836">
    <property type="component" value="Unassembled WGS sequence"/>
</dbReference>
<feature type="domain" description="Disease resistance N-terminal" evidence="5">
    <location>
        <begin position="5"/>
        <end position="88"/>
    </location>
</feature>
<evidence type="ECO:0000313" key="8">
    <source>
        <dbReference type="EMBL" id="ERM96739.1"/>
    </source>
</evidence>
<dbReference type="InterPro" id="IPR044974">
    <property type="entry name" value="Disease_R_plants"/>
</dbReference>
<gene>
    <name evidence="8" type="ORF">AMTR_s00202p00037220</name>
</gene>
<dbReference type="SUPFAM" id="SSF52058">
    <property type="entry name" value="L domain-like"/>
    <property type="match status" value="1"/>
</dbReference>
<dbReference type="OMA" id="IRIWVEQ"/>
<dbReference type="AlphaFoldDB" id="W1NN37"/>
<dbReference type="InterPro" id="IPR042197">
    <property type="entry name" value="Apaf_helical"/>
</dbReference>
<evidence type="ECO:0000259" key="7">
    <source>
        <dbReference type="Pfam" id="PF23598"/>
    </source>
</evidence>
<dbReference type="KEGG" id="atr:18424671"/>
<feature type="domain" description="Disease resistance R13L4/SHOC-2-like LRR" evidence="7">
    <location>
        <begin position="554"/>
        <end position="856"/>
    </location>
</feature>
<dbReference type="FunFam" id="3.40.50.300:FF:001091">
    <property type="entry name" value="Probable disease resistance protein At1g61300"/>
    <property type="match status" value="1"/>
</dbReference>
<dbReference type="Gene3D" id="1.20.5.4130">
    <property type="match status" value="1"/>
</dbReference>
<keyword evidence="9" id="KW-1185">Reference proteome</keyword>
<dbReference type="InterPro" id="IPR032675">
    <property type="entry name" value="LRR_dom_sf"/>
</dbReference>
<feature type="domain" description="NB-ARC" evidence="4">
    <location>
        <begin position="158"/>
        <end position="334"/>
    </location>
</feature>
<evidence type="ECO:0000256" key="2">
    <source>
        <dbReference type="ARBA" id="ARBA00022741"/>
    </source>
</evidence>
<evidence type="ECO:0000313" key="9">
    <source>
        <dbReference type="Proteomes" id="UP000017836"/>
    </source>
</evidence>
<reference evidence="9" key="1">
    <citation type="journal article" date="2013" name="Science">
        <title>The Amborella genome and the evolution of flowering plants.</title>
        <authorList>
            <consortium name="Amborella Genome Project"/>
        </authorList>
    </citation>
    <scope>NUCLEOTIDE SEQUENCE [LARGE SCALE GENOMIC DNA]</scope>
</reference>
<sequence length="917" mass="104938">MADAAVTFFLEKLDSLITQEARLLSGVHKDIVWLRDELSTMRAFLEDAGRRKTKEPLIRIWVEQVRDVVYDVEDILDEFVIKMEPQHRFSLKKLIILHRVGTEIQGIKARIRAITDRRRTFDIQRKEDDKTLDTSGLENQDPVAAYPYFEEACIVGIESDVEILVGWLLNGSSKLEAVSVVGMGGIGKTTLAKKVYNMEEIKMHFDCRSWVSVSQSFTLEALLTAIINGFYEDEKEAIPITVEAMDERQLHRYLNLYLQEKRYLVVLDDVWSEDVWNGVRISLPNCEHGSRIVFTTRLRDVASLTQIESHVHNLQPLADEEAWTLFCNTAIRQNDLKNFTQELEEVGKLIVNNCEGLPLAIVAIGGMISKRAMAVAEWNKVLKSINWELANNSLFRRVRGILSMIYNDMPPLLKYCFLYCCLLPDGYEIKQNTLIRLWVAEGFVVTHHGLTREEVAMAYLKELIVRNLIQVVGTRFNGQVCRVHDVVRKLALSISENENFGAVITGVETKLDDKTRRTSIHEFHDSFMTQIQKSRLRTLLMFGMEKLPYPLSSFLPKFRFLRVLDMGGVHIPKLPNEIGKLIPLRFLGLRNTGIQELPKSLKKLHRLETLDVMGSNLESLPSSISSLQNLNHLLVSRRQFSTKEFMTELFESDTNLLYDQFVPTNVCIRGKTSLHALKYIRVDSALVKELADLVQLERLHVQLVRREDGKKLWASIQKMQRLQTLVLLSVDQHEPMFIDSLPSLPPHLTQLLTDVVLEKLPNWLCCLSSLTELCLISSALVEDPLSALQSLPNLAVLVLSKAYNGKTMGADGIGGFPKLKFLIFHNLEELQWWGGMKEGSMPNLKSMYVIGCKKLKMLDESFKFLTSIQYFFLGNMPEEFVARLRSDGGEDNYKIQHIPVIEIFYLIDGELVSKYLE</sequence>
<dbReference type="PANTHER" id="PTHR23155:SF1205">
    <property type="entry name" value="DISEASE RESISTANCE PROTEIN RPM1"/>
    <property type="match status" value="1"/>
</dbReference>
<dbReference type="GO" id="GO:0006952">
    <property type="term" value="P:defense response"/>
    <property type="evidence" value="ECO:0007669"/>
    <property type="project" value="UniProtKB-KW"/>
</dbReference>
<dbReference type="GO" id="GO:0051707">
    <property type="term" value="P:response to other organism"/>
    <property type="evidence" value="ECO:0007669"/>
    <property type="project" value="UniProtKB-ARBA"/>
</dbReference>
<dbReference type="Gramene" id="ERM96739">
    <property type="protein sequence ID" value="ERM96739"/>
    <property type="gene ID" value="AMTR_s00202p00037220"/>
</dbReference>
<dbReference type="Pfam" id="PF23598">
    <property type="entry name" value="LRR_14"/>
    <property type="match status" value="1"/>
</dbReference>
<dbReference type="EMBL" id="KI397101">
    <property type="protein sequence ID" value="ERM96739.1"/>
    <property type="molecule type" value="Genomic_DNA"/>
</dbReference>
<keyword evidence="3" id="KW-0611">Plant defense</keyword>
<dbReference type="eggNOG" id="KOG4658">
    <property type="taxonomic scope" value="Eukaryota"/>
</dbReference>
<dbReference type="Pfam" id="PF00931">
    <property type="entry name" value="NB-ARC"/>
    <property type="match status" value="1"/>
</dbReference>
<dbReference type="FunFam" id="1.10.10.10:FF:000322">
    <property type="entry name" value="Probable disease resistance protein At1g63360"/>
    <property type="match status" value="1"/>
</dbReference>
<evidence type="ECO:0000259" key="6">
    <source>
        <dbReference type="Pfam" id="PF23559"/>
    </source>
</evidence>
<dbReference type="Gene3D" id="1.10.10.10">
    <property type="entry name" value="Winged helix-like DNA-binding domain superfamily/Winged helix DNA-binding domain"/>
    <property type="match status" value="1"/>
</dbReference>
<proteinExistence type="predicted"/>
<dbReference type="Pfam" id="PF18052">
    <property type="entry name" value="Rx_N"/>
    <property type="match status" value="1"/>
</dbReference>
<dbReference type="PANTHER" id="PTHR23155">
    <property type="entry name" value="DISEASE RESISTANCE PROTEIN RP"/>
    <property type="match status" value="1"/>
</dbReference>
<dbReference type="Gene3D" id="3.80.10.10">
    <property type="entry name" value="Ribonuclease Inhibitor"/>
    <property type="match status" value="2"/>
</dbReference>
<dbReference type="InterPro" id="IPR041118">
    <property type="entry name" value="Rx_N"/>
</dbReference>
<feature type="domain" description="Disease resistance protein winged helix" evidence="6">
    <location>
        <begin position="424"/>
        <end position="491"/>
    </location>
</feature>
<organism evidence="8 9">
    <name type="scientific">Amborella trichopoda</name>
    <dbReference type="NCBI Taxonomy" id="13333"/>
    <lineage>
        <taxon>Eukaryota</taxon>
        <taxon>Viridiplantae</taxon>
        <taxon>Streptophyta</taxon>
        <taxon>Embryophyta</taxon>
        <taxon>Tracheophyta</taxon>
        <taxon>Spermatophyta</taxon>
        <taxon>Magnoliopsida</taxon>
        <taxon>Amborellales</taxon>
        <taxon>Amborellaceae</taxon>
        <taxon>Amborella</taxon>
    </lineage>
</organism>
<evidence type="ECO:0000259" key="5">
    <source>
        <dbReference type="Pfam" id="PF18052"/>
    </source>
</evidence>
<dbReference type="InterPro" id="IPR036388">
    <property type="entry name" value="WH-like_DNA-bd_sf"/>
</dbReference>
<dbReference type="SUPFAM" id="SSF52540">
    <property type="entry name" value="P-loop containing nucleoside triphosphate hydrolases"/>
    <property type="match status" value="1"/>
</dbReference>
<protein>
    <submittedName>
        <fullName evidence="8">Uncharacterized protein</fullName>
    </submittedName>
</protein>
<evidence type="ECO:0000259" key="4">
    <source>
        <dbReference type="Pfam" id="PF00931"/>
    </source>
</evidence>
<dbReference type="Gene3D" id="1.10.8.430">
    <property type="entry name" value="Helical domain of apoptotic protease-activating factors"/>
    <property type="match status" value="1"/>
</dbReference>
<dbReference type="InterPro" id="IPR055414">
    <property type="entry name" value="LRR_R13L4/SHOC2-like"/>
</dbReference>
<keyword evidence="1" id="KW-0677">Repeat</keyword>
<dbReference type="CDD" id="cd14798">
    <property type="entry name" value="RX-CC_like"/>
    <property type="match status" value="1"/>
</dbReference>
<name>W1NN37_AMBTC</name>
<accession>W1NN37</accession>
<dbReference type="OrthoDB" id="598235at2759"/>
<dbReference type="PRINTS" id="PR00364">
    <property type="entry name" value="DISEASERSIST"/>
</dbReference>
<dbReference type="InterPro" id="IPR038005">
    <property type="entry name" value="RX-like_CC"/>
</dbReference>
<dbReference type="Gene3D" id="3.40.50.300">
    <property type="entry name" value="P-loop containing nucleotide triphosphate hydrolases"/>
    <property type="match status" value="1"/>
</dbReference>
<dbReference type="GO" id="GO:0043531">
    <property type="term" value="F:ADP binding"/>
    <property type="evidence" value="ECO:0007669"/>
    <property type="project" value="InterPro"/>
</dbReference>
<dbReference type="HOGENOM" id="CLU_000837_25_4_1"/>
<evidence type="ECO:0000256" key="1">
    <source>
        <dbReference type="ARBA" id="ARBA00022737"/>
    </source>
</evidence>
<evidence type="ECO:0000256" key="3">
    <source>
        <dbReference type="ARBA" id="ARBA00022821"/>
    </source>
</evidence>
<dbReference type="InterPro" id="IPR058922">
    <property type="entry name" value="WHD_DRP"/>
</dbReference>
<dbReference type="InterPro" id="IPR027417">
    <property type="entry name" value="P-loop_NTPase"/>
</dbReference>
<dbReference type="Pfam" id="PF23559">
    <property type="entry name" value="WHD_DRP"/>
    <property type="match status" value="1"/>
</dbReference>
<keyword evidence="2" id="KW-0547">Nucleotide-binding</keyword>
<dbReference type="InterPro" id="IPR002182">
    <property type="entry name" value="NB-ARC"/>
</dbReference>